<feature type="domain" description="GGDEF" evidence="3">
    <location>
        <begin position="308"/>
        <end position="440"/>
    </location>
</feature>
<dbReference type="CDD" id="cd00130">
    <property type="entry name" value="PAS"/>
    <property type="match status" value="2"/>
</dbReference>
<dbReference type="Gene3D" id="3.30.450.20">
    <property type="entry name" value="PAS domain"/>
    <property type="match status" value="2"/>
</dbReference>
<dbReference type="SUPFAM" id="SSF55785">
    <property type="entry name" value="PYP-like sensor domain (PAS domain)"/>
    <property type="match status" value="2"/>
</dbReference>
<dbReference type="Proteomes" id="UP000242682">
    <property type="component" value="Unassembled WGS sequence"/>
</dbReference>
<dbReference type="CDD" id="cd01949">
    <property type="entry name" value="GGDEF"/>
    <property type="match status" value="1"/>
</dbReference>
<sequence>MKITDNNETGFIKKVYTENIVMEDSFYKEMFDVMIQNAPVSMYVMESESFSYINDHFCHLVGYSKEELLSGKMLISNLFHLDDLPMVQESIKRKMKDQEQSSRYRARVYKKDGELIHVEIHSTKTERFGKTVLFGTLIDVTGEVAATLRLKENEERFKSLFYNNPDAIFTIDLQGNFIDANPGCLELTGYSAGELLGTSFAPLIAEEDLEAAFAYFAKAAQGEINNHTITLIQKDFTRKNLEITKFPMKLAGEIVGVYGIAKDITEKVEHQKLMEELIFFDSLTKLPNRKLFEDRLMQVFKLREANDNPPAVLFLDLDRFKFINDSLGHHLGDEFLKIVAKRLIENVNQTDTVSRFAGDEFAILLPNPAQQEAIELAKLLNKAMAEPFDIMGHSFSVSASIGIAFSTGTDETVDSLIKKADTAMYYTKKYGKNNYTIYSEELDQKTAYKLILERDLKLAITNQELTLHYQPIIDLKTEEVRAMEALIRWNHPELGLVPPDSFIPISEESGQIVAIGKWVLYEACAQNKAWQNSGFPSIKICVNISTIQLQHPNFIQTVQQVLEDTGLEARWLELEVTESILMEETKTLKDSLIKLKALGISLSIDDFGTGYTSLSYLRQFSFDRVKIDRSFVSDIAGDLSGKAITSTIISLAHKLDMQVIAEGIEDEVQLSFLKDENCDEGQGYYFSRPLPAELHNWFKVPGDNKTVK</sequence>
<dbReference type="SMART" id="SM00267">
    <property type="entry name" value="GGDEF"/>
    <property type="match status" value="1"/>
</dbReference>
<reference evidence="4 5" key="1">
    <citation type="submission" date="2018-03" db="EMBL/GenBank/DDBJ databases">
        <title>Genomic Encyclopedia of Type Strains, Phase III (KMG-III): the genomes of soil and plant-associated and newly described type strains.</title>
        <authorList>
            <person name="Whitman W."/>
        </authorList>
    </citation>
    <scope>NUCLEOTIDE SEQUENCE [LARGE SCALE GENOMIC DNA]</scope>
    <source>
        <strain evidence="4 5">CGMCC 1.12259</strain>
    </source>
</reference>
<dbReference type="InterPro" id="IPR000160">
    <property type="entry name" value="GGDEF_dom"/>
</dbReference>
<accession>A0A2P8H1J4</accession>
<evidence type="ECO:0000259" key="2">
    <source>
        <dbReference type="PROSITE" id="PS50883"/>
    </source>
</evidence>
<dbReference type="FunFam" id="3.20.20.450:FF:000001">
    <property type="entry name" value="Cyclic di-GMP phosphodiesterase yahA"/>
    <property type="match status" value="1"/>
</dbReference>
<protein>
    <submittedName>
        <fullName evidence="4">PAS domain S-box-containing protein/diguanylate cyclase (GGDEF)-like protein</fullName>
    </submittedName>
</protein>
<dbReference type="SUPFAM" id="SSF141868">
    <property type="entry name" value="EAL domain-like"/>
    <property type="match status" value="1"/>
</dbReference>
<dbReference type="OrthoDB" id="2624050at2"/>
<evidence type="ECO:0000259" key="1">
    <source>
        <dbReference type="PROSITE" id="PS50112"/>
    </source>
</evidence>
<organism evidence="4 5">
    <name type="scientific">Planomicrobium soli</name>
    <dbReference type="NCBI Taxonomy" id="1176648"/>
    <lineage>
        <taxon>Bacteria</taxon>
        <taxon>Bacillati</taxon>
        <taxon>Bacillota</taxon>
        <taxon>Bacilli</taxon>
        <taxon>Bacillales</taxon>
        <taxon>Caryophanaceae</taxon>
        <taxon>Planomicrobium</taxon>
    </lineage>
</organism>
<dbReference type="InterPro" id="IPR001633">
    <property type="entry name" value="EAL_dom"/>
</dbReference>
<dbReference type="PANTHER" id="PTHR44757">
    <property type="entry name" value="DIGUANYLATE CYCLASE DGCP"/>
    <property type="match status" value="1"/>
</dbReference>
<dbReference type="NCBIfam" id="TIGR00229">
    <property type="entry name" value="sensory_box"/>
    <property type="match status" value="2"/>
</dbReference>
<dbReference type="InterPro" id="IPR000014">
    <property type="entry name" value="PAS"/>
</dbReference>
<dbReference type="NCBIfam" id="TIGR00254">
    <property type="entry name" value="GGDEF"/>
    <property type="match status" value="1"/>
</dbReference>
<dbReference type="PROSITE" id="PS50112">
    <property type="entry name" value="PAS"/>
    <property type="match status" value="2"/>
</dbReference>
<dbReference type="Pfam" id="PF08448">
    <property type="entry name" value="PAS_4"/>
    <property type="match status" value="1"/>
</dbReference>
<feature type="domain" description="EAL" evidence="2">
    <location>
        <begin position="449"/>
        <end position="703"/>
    </location>
</feature>
<dbReference type="SMART" id="SM00091">
    <property type="entry name" value="PAS"/>
    <property type="match status" value="2"/>
</dbReference>
<dbReference type="RefSeq" id="WP_106533407.1">
    <property type="nucleotide sequence ID" value="NZ_PYAT01000006.1"/>
</dbReference>
<feature type="domain" description="PAS" evidence="1">
    <location>
        <begin position="50"/>
        <end position="98"/>
    </location>
</feature>
<dbReference type="InterPro" id="IPR013655">
    <property type="entry name" value="PAS_fold_3"/>
</dbReference>
<dbReference type="EMBL" id="PYAT01000006">
    <property type="protein sequence ID" value="PSL40081.1"/>
    <property type="molecule type" value="Genomic_DNA"/>
</dbReference>
<feature type="domain" description="PAS" evidence="1">
    <location>
        <begin position="153"/>
        <end position="223"/>
    </location>
</feature>
<dbReference type="Gene3D" id="3.20.20.450">
    <property type="entry name" value="EAL domain"/>
    <property type="match status" value="1"/>
</dbReference>
<dbReference type="Gene3D" id="3.30.70.270">
    <property type="match status" value="1"/>
</dbReference>
<dbReference type="InterPro" id="IPR035919">
    <property type="entry name" value="EAL_sf"/>
</dbReference>
<dbReference type="FunFam" id="3.30.70.270:FF:000001">
    <property type="entry name" value="Diguanylate cyclase domain protein"/>
    <property type="match status" value="1"/>
</dbReference>
<dbReference type="PANTHER" id="PTHR44757:SF2">
    <property type="entry name" value="BIOFILM ARCHITECTURE MAINTENANCE PROTEIN MBAA"/>
    <property type="match status" value="1"/>
</dbReference>
<gene>
    <name evidence="4" type="ORF">B0H99_10694</name>
</gene>
<dbReference type="SMART" id="SM00052">
    <property type="entry name" value="EAL"/>
    <property type="match status" value="1"/>
</dbReference>
<evidence type="ECO:0000313" key="5">
    <source>
        <dbReference type="Proteomes" id="UP000242682"/>
    </source>
</evidence>
<keyword evidence="5" id="KW-1185">Reference proteome</keyword>
<dbReference type="Pfam" id="PF08447">
    <property type="entry name" value="PAS_3"/>
    <property type="match status" value="1"/>
</dbReference>
<dbReference type="InterPro" id="IPR029787">
    <property type="entry name" value="Nucleotide_cyclase"/>
</dbReference>
<comment type="caution">
    <text evidence="4">The sequence shown here is derived from an EMBL/GenBank/DDBJ whole genome shotgun (WGS) entry which is preliminary data.</text>
</comment>
<name>A0A2P8H1J4_9BACL</name>
<dbReference type="AlphaFoldDB" id="A0A2P8H1J4"/>
<dbReference type="InterPro" id="IPR013656">
    <property type="entry name" value="PAS_4"/>
</dbReference>
<evidence type="ECO:0000313" key="4">
    <source>
        <dbReference type="EMBL" id="PSL40081.1"/>
    </source>
</evidence>
<dbReference type="Pfam" id="PF00990">
    <property type="entry name" value="GGDEF"/>
    <property type="match status" value="1"/>
</dbReference>
<evidence type="ECO:0000259" key="3">
    <source>
        <dbReference type="PROSITE" id="PS50887"/>
    </source>
</evidence>
<dbReference type="InterPro" id="IPR043128">
    <property type="entry name" value="Rev_trsase/Diguanyl_cyclase"/>
</dbReference>
<dbReference type="InterPro" id="IPR052155">
    <property type="entry name" value="Biofilm_reg_signaling"/>
</dbReference>
<proteinExistence type="predicted"/>
<dbReference type="PROSITE" id="PS50883">
    <property type="entry name" value="EAL"/>
    <property type="match status" value="1"/>
</dbReference>
<dbReference type="Pfam" id="PF00563">
    <property type="entry name" value="EAL"/>
    <property type="match status" value="1"/>
</dbReference>
<dbReference type="InterPro" id="IPR035965">
    <property type="entry name" value="PAS-like_dom_sf"/>
</dbReference>
<dbReference type="CDD" id="cd01948">
    <property type="entry name" value="EAL"/>
    <property type="match status" value="1"/>
</dbReference>
<dbReference type="PROSITE" id="PS50887">
    <property type="entry name" value="GGDEF"/>
    <property type="match status" value="1"/>
</dbReference>
<dbReference type="SUPFAM" id="SSF55073">
    <property type="entry name" value="Nucleotide cyclase"/>
    <property type="match status" value="1"/>
</dbReference>